<accession>A0A2T2X3T1</accession>
<protein>
    <submittedName>
        <fullName evidence="4">Benzoate-CoA ligase family protein</fullName>
    </submittedName>
</protein>
<evidence type="ECO:0000256" key="1">
    <source>
        <dbReference type="ARBA" id="ARBA00022598"/>
    </source>
</evidence>
<dbReference type="AlphaFoldDB" id="A0A2T2X3T1"/>
<comment type="caution">
    <text evidence="4">The sequence shown here is derived from an EMBL/GenBank/DDBJ whole genome shotgun (WGS) entry which is preliminary data.</text>
</comment>
<dbReference type="InterPro" id="IPR000873">
    <property type="entry name" value="AMP-dep_synth/lig_dom"/>
</dbReference>
<organism evidence="4 5">
    <name type="scientific">Sulfobacillus benefaciens</name>
    <dbReference type="NCBI Taxonomy" id="453960"/>
    <lineage>
        <taxon>Bacteria</taxon>
        <taxon>Bacillati</taxon>
        <taxon>Bacillota</taxon>
        <taxon>Clostridia</taxon>
        <taxon>Eubacteriales</taxon>
        <taxon>Clostridiales Family XVII. Incertae Sedis</taxon>
        <taxon>Sulfobacillus</taxon>
    </lineage>
</organism>
<dbReference type="Pfam" id="PF13193">
    <property type="entry name" value="AMP-binding_C"/>
    <property type="match status" value="1"/>
</dbReference>
<evidence type="ECO:0000313" key="4">
    <source>
        <dbReference type="EMBL" id="PSR29155.1"/>
    </source>
</evidence>
<dbReference type="Gene3D" id="3.40.50.12820">
    <property type="match status" value="1"/>
</dbReference>
<evidence type="ECO:0000259" key="3">
    <source>
        <dbReference type="Pfam" id="PF13193"/>
    </source>
</evidence>
<dbReference type="InterPro" id="IPR045851">
    <property type="entry name" value="AMP-bd_C_sf"/>
</dbReference>
<proteinExistence type="predicted"/>
<keyword evidence="1 4" id="KW-0436">Ligase</keyword>
<name>A0A2T2X3T1_9FIRM</name>
<evidence type="ECO:0000313" key="5">
    <source>
        <dbReference type="Proteomes" id="UP000242699"/>
    </source>
</evidence>
<dbReference type="GO" id="GO:0016878">
    <property type="term" value="F:acid-thiol ligase activity"/>
    <property type="evidence" value="ECO:0007669"/>
    <property type="project" value="TreeGrafter"/>
</dbReference>
<feature type="domain" description="AMP-binding enzyme C-terminal" evidence="3">
    <location>
        <begin position="438"/>
        <end position="516"/>
    </location>
</feature>
<dbReference type="GO" id="GO:0044550">
    <property type="term" value="P:secondary metabolite biosynthetic process"/>
    <property type="evidence" value="ECO:0007669"/>
    <property type="project" value="TreeGrafter"/>
</dbReference>
<reference evidence="4 5" key="1">
    <citation type="journal article" date="2014" name="BMC Genomics">
        <title>Comparison of environmental and isolate Sulfobacillus genomes reveals diverse carbon, sulfur, nitrogen, and hydrogen metabolisms.</title>
        <authorList>
            <person name="Justice N.B."/>
            <person name="Norman A."/>
            <person name="Brown C.T."/>
            <person name="Singh A."/>
            <person name="Thomas B.C."/>
            <person name="Banfield J.F."/>
        </authorList>
    </citation>
    <scope>NUCLEOTIDE SEQUENCE [LARGE SCALE GENOMIC DNA]</scope>
    <source>
        <strain evidence="4">AMDSBA1</strain>
    </source>
</reference>
<dbReference type="Pfam" id="PF00501">
    <property type="entry name" value="AMP-binding"/>
    <property type="match status" value="1"/>
</dbReference>
<dbReference type="Gene3D" id="2.30.38.10">
    <property type="entry name" value="Luciferase, Domain 3"/>
    <property type="match status" value="1"/>
</dbReference>
<dbReference type="Gene3D" id="3.30.300.30">
    <property type="match status" value="1"/>
</dbReference>
<sequence>MPDETEQQRLLNVTDAIFGHWDRPDAEERVAVVYRDQVWSYRRLIDEVNRVGNGLVKMGVEAEDRILLIGYDSPFFVAILFGAMKIGAVPVPVNTYLSPQDYRYFLEDSRAKVLVIQPEIWDEVAPELSQAASDLKWVMLLPGLKDSFVRPQGYGGPFLFYQDWIGQWDTSLKAAKTHRDDMAFWLYSSGSTGRPKGVVHCHKDMLFANEMYARNILNVTEQDRLYSASKLYFAYGLGNGSYFALANGASVVLVPDKVDPQHVFSTIEQTHPSLFFGVPTLFNAMLRSPGSYSLSGIRACVSAGEPLSQEIYLRWKSRFGVEILDGIGSTEVLHIYISNRLGQSQPGTTGTVVPGYEVRILDQELQPVKPGDMGDLYVKGDSVAPYYWGQYHKTRASMIGEWFKTGDKYFQDADGHFVYCGRSDDMIKVGGIWVSPIEVENALVQHPLVVEAAVIGQLDADGLEKPAAFVVLQSDVTAGPQLAAELQDFVRGHLAHYKFPRAIYFVSELPKTASGKIQRYRLREEAMLSGT</sequence>
<feature type="domain" description="AMP-dependent synthetase/ligase" evidence="2">
    <location>
        <begin position="27"/>
        <end position="388"/>
    </location>
</feature>
<dbReference type="InterPro" id="IPR011957">
    <property type="entry name" value="Benz_CoA_lig"/>
</dbReference>
<gene>
    <name evidence="4" type="ORF">C7B43_09105</name>
</gene>
<dbReference type="GO" id="GO:0005524">
    <property type="term" value="F:ATP binding"/>
    <property type="evidence" value="ECO:0007669"/>
    <property type="project" value="InterPro"/>
</dbReference>
<evidence type="ECO:0000259" key="2">
    <source>
        <dbReference type="Pfam" id="PF00501"/>
    </source>
</evidence>
<dbReference type="Proteomes" id="UP000242699">
    <property type="component" value="Unassembled WGS sequence"/>
</dbReference>
<dbReference type="PANTHER" id="PTHR43352">
    <property type="entry name" value="ACETYL-COA SYNTHETASE"/>
    <property type="match status" value="1"/>
</dbReference>
<dbReference type="GO" id="GO:0016405">
    <property type="term" value="F:CoA-ligase activity"/>
    <property type="evidence" value="ECO:0007669"/>
    <property type="project" value="InterPro"/>
</dbReference>
<dbReference type="SUPFAM" id="SSF56801">
    <property type="entry name" value="Acetyl-CoA synthetase-like"/>
    <property type="match status" value="1"/>
</dbReference>
<dbReference type="InterPro" id="IPR025110">
    <property type="entry name" value="AMP-bd_C"/>
</dbReference>
<dbReference type="PANTHER" id="PTHR43352:SF1">
    <property type="entry name" value="ANTHRANILATE--COA LIGASE"/>
    <property type="match status" value="1"/>
</dbReference>
<dbReference type="EMBL" id="PXYT01000017">
    <property type="protein sequence ID" value="PSR29155.1"/>
    <property type="molecule type" value="Genomic_DNA"/>
</dbReference>
<dbReference type="Gene3D" id="3.40.50.980">
    <property type="match status" value="1"/>
</dbReference>
<dbReference type="NCBIfam" id="TIGR02262">
    <property type="entry name" value="benz_CoA_lig"/>
    <property type="match status" value="1"/>
</dbReference>